<sequence length="264" mass="30368">MVMNTNENAIEIISALMPNRGQIETVEYLPGGYSNDNFRFRIDAEVFVVRIVRTPAPRPFERYFASLSVAPELIAFDTSSGHMITRWVEGDVLTTNRLSPIEGSRYLRELHDAIPSSVTRYDVTEHIARYFEAAGQTGKEQLWLERIRWKEHKIRGCHNDLNPWNIIRTETGTRTLDWESAGDNDPLFDVIGFCYGSDYEDAESLLCAETYLGRRLSEETLRKTQAIFQLREHAWAISQISAGNDRDEIIEQRDQSIANVQHLL</sequence>
<dbReference type="AlphaFoldDB" id="A0A382DRM5"/>
<dbReference type="Pfam" id="PF01636">
    <property type="entry name" value="APH"/>
    <property type="match status" value="1"/>
</dbReference>
<proteinExistence type="predicted"/>
<organism evidence="2">
    <name type="scientific">marine metagenome</name>
    <dbReference type="NCBI Taxonomy" id="408172"/>
    <lineage>
        <taxon>unclassified sequences</taxon>
        <taxon>metagenomes</taxon>
        <taxon>ecological metagenomes</taxon>
    </lineage>
</organism>
<gene>
    <name evidence="2" type="ORF">METZ01_LOCUS193739</name>
</gene>
<feature type="domain" description="Aminoglycoside phosphotransferase" evidence="1">
    <location>
        <begin position="130"/>
        <end position="215"/>
    </location>
</feature>
<dbReference type="InterPro" id="IPR002575">
    <property type="entry name" value="Aminoglycoside_PTrfase"/>
</dbReference>
<dbReference type="SUPFAM" id="SSF56112">
    <property type="entry name" value="Protein kinase-like (PK-like)"/>
    <property type="match status" value="1"/>
</dbReference>
<dbReference type="EMBL" id="UINC01040677">
    <property type="protein sequence ID" value="SVB40885.1"/>
    <property type="molecule type" value="Genomic_DNA"/>
</dbReference>
<dbReference type="InterPro" id="IPR011009">
    <property type="entry name" value="Kinase-like_dom_sf"/>
</dbReference>
<reference evidence="2" key="1">
    <citation type="submission" date="2018-05" db="EMBL/GenBank/DDBJ databases">
        <authorList>
            <person name="Lanie J.A."/>
            <person name="Ng W.-L."/>
            <person name="Kazmierczak K.M."/>
            <person name="Andrzejewski T.M."/>
            <person name="Davidsen T.M."/>
            <person name="Wayne K.J."/>
            <person name="Tettelin H."/>
            <person name="Glass J.I."/>
            <person name="Rusch D."/>
            <person name="Podicherti R."/>
            <person name="Tsui H.-C.T."/>
            <person name="Winkler M.E."/>
        </authorList>
    </citation>
    <scope>NUCLEOTIDE SEQUENCE</scope>
</reference>
<protein>
    <recommendedName>
        <fullName evidence="1">Aminoglycoside phosphotransferase domain-containing protein</fullName>
    </recommendedName>
</protein>
<accession>A0A382DRM5</accession>
<name>A0A382DRM5_9ZZZZ</name>
<evidence type="ECO:0000259" key="1">
    <source>
        <dbReference type="Pfam" id="PF01636"/>
    </source>
</evidence>
<dbReference type="Gene3D" id="3.90.1200.10">
    <property type="match status" value="1"/>
</dbReference>
<dbReference type="Gene3D" id="3.30.200.20">
    <property type="entry name" value="Phosphorylase Kinase, domain 1"/>
    <property type="match status" value="1"/>
</dbReference>
<evidence type="ECO:0000313" key="2">
    <source>
        <dbReference type="EMBL" id="SVB40885.1"/>
    </source>
</evidence>